<dbReference type="Proteomes" id="UP000315369">
    <property type="component" value="Unassembled WGS sequence"/>
</dbReference>
<keyword evidence="2" id="KW-1133">Transmembrane helix</keyword>
<feature type="compositionally biased region" description="Polar residues" evidence="1">
    <location>
        <begin position="451"/>
        <end position="475"/>
    </location>
</feature>
<comment type="caution">
    <text evidence="3">The sequence shown here is derived from an EMBL/GenBank/DDBJ whole genome shotgun (WGS) entry which is preliminary data.</text>
</comment>
<dbReference type="AlphaFoldDB" id="A0A540WLR3"/>
<dbReference type="NCBIfam" id="NF033768">
    <property type="entry name" value="myxo_SS_tail"/>
    <property type="match status" value="1"/>
</dbReference>
<keyword evidence="2" id="KW-0812">Transmembrane</keyword>
<organism evidence="3 4">
    <name type="scientific">Myxococcus llanfairpwllgwyngyllgogerychwyrndrobwllllantysiliogogogochensis</name>
    <dbReference type="NCBI Taxonomy" id="2590453"/>
    <lineage>
        <taxon>Bacteria</taxon>
        <taxon>Pseudomonadati</taxon>
        <taxon>Myxococcota</taxon>
        <taxon>Myxococcia</taxon>
        <taxon>Myxococcales</taxon>
        <taxon>Cystobacterineae</taxon>
        <taxon>Myxococcaceae</taxon>
        <taxon>Myxococcus</taxon>
    </lineage>
</organism>
<evidence type="ECO:0000313" key="4">
    <source>
        <dbReference type="Proteomes" id="UP000315369"/>
    </source>
</evidence>
<protein>
    <submittedName>
        <fullName evidence="3">AgmX/PglI C-terminal domain-containing protein</fullName>
    </submittedName>
</protein>
<feature type="compositionally biased region" description="Basic and acidic residues" evidence="1">
    <location>
        <begin position="441"/>
        <end position="450"/>
    </location>
</feature>
<keyword evidence="2" id="KW-0472">Membrane</keyword>
<dbReference type="OrthoDB" id="5498492at2"/>
<dbReference type="InterPro" id="IPR049806">
    <property type="entry name" value="MasK-like_C"/>
</dbReference>
<name>A0A540WLR3_9BACT</name>
<reference evidence="3 4" key="1">
    <citation type="submission" date="2019-06" db="EMBL/GenBank/DDBJ databases">
        <authorList>
            <person name="Livingstone P."/>
            <person name="Whitworth D."/>
        </authorList>
    </citation>
    <scope>NUCLEOTIDE SEQUENCE [LARGE SCALE GENOMIC DNA]</scope>
    <source>
        <strain evidence="3 4">AM401</strain>
    </source>
</reference>
<sequence>MAARLRGGCVGELLSGGDEQFRTRGMNHPEANGCEHEQSGEALSVTEALDCDLDAYLDRELAMEPEVDGDGDAALTPTREAAEDMRALLDLAEEETRWISESPRPAFSDAEPGESVSESAPVVIPEWMRANPEVPVAEAVRLPWGHSKVVPVKTARGGSSTQATPRKNTVSEVQGPLNLQQQPWGIPMVPPAQQWSGPMAPGPQHAWDGSMAPGQQHAWGGPVAAPTASSRGRDVVSGVLLGVAAVGVVAAGMLVVASVRFWEQGASSPSVNGVAGTSAHQGALGASARPGVAAGSDGRGGSVGQLNREDNSGALVGASASGQLNGVGNAGALVGANVSGQLNGASASWQFGQTGPSVAIGYWAIPGLTAGTAFPGVADTNAMNPVAPRYMGPYVWAPPGSISDIANGLHAQGASTDPARALTSFSGPSGADLMARRDTLAVKSGERSIRTESAPTTRAPVSTTPTQSVAESSSGAVMEMTFEEPDSDEQTTSAPADTTDDPDGATSTESELDEEFARELGFTEDGEERAASESTVARTVYVPPALDAKEHLTPEDVKQVVVSNQPAITACLRQHAADTSVQKDGRFVVRWSVLPSGEATSVAMDTQALRATPLAGCIEGVVRGWKFPVHTVRMQEPIRFPFVF</sequence>
<gene>
    <name evidence="3" type="ORF">FJV41_41970</name>
</gene>
<feature type="region of interest" description="Disordered" evidence="1">
    <location>
        <begin position="20"/>
        <end position="40"/>
    </location>
</feature>
<evidence type="ECO:0000313" key="3">
    <source>
        <dbReference type="EMBL" id="TQF09962.1"/>
    </source>
</evidence>
<accession>A0A540WLR3</accession>
<dbReference type="EMBL" id="VIFM01000294">
    <property type="protein sequence ID" value="TQF09962.1"/>
    <property type="molecule type" value="Genomic_DNA"/>
</dbReference>
<keyword evidence="4" id="KW-1185">Reference proteome</keyword>
<evidence type="ECO:0000256" key="1">
    <source>
        <dbReference type="SAM" id="MobiDB-lite"/>
    </source>
</evidence>
<feature type="region of interest" description="Disordered" evidence="1">
    <location>
        <begin position="441"/>
        <end position="515"/>
    </location>
</feature>
<feature type="region of interest" description="Disordered" evidence="1">
    <location>
        <begin position="267"/>
        <end position="309"/>
    </location>
</feature>
<evidence type="ECO:0000256" key="2">
    <source>
        <dbReference type="SAM" id="Phobius"/>
    </source>
</evidence>
<feature type="transmembrane region" description="Helical" evidence="2">
    <location>
        <begin position="239"/>
        <end position="262"/>
    </location>
</feature>
<proteinExistence type="predicted"/>